<evidence type="ECO:0008006" key="5">
    <source>
        <dbReference type="Google" id="ProtNLM"/>
    </source>
</evidence>
<dbReference type="OrthoDB" id="3263820at2759"/>
<feature type="compositionally biased region" description="Polar residues" evidence="1">
    <location>
        <begin position="1"/>
        <end position="16"/>
    </location>
</feature>
<protein>
    <recommendedName>
        <fullName evidence="5">Transposase</fullName>
    </recommendedName>
</protein>
<dbReference type="Proteomes" id="UP000663829">
    <property type="component" value="Unassembled WGS sequence"/>
</dbReference>
<proteinExistence type="predicted"/>
<gene>
    <name evidence="2" type="ORF">GPM918_LOCUS31621</name>
    <name evidence="3" type="ORF">SRO942_LOCUS32269</name>
</gene>
<dbReference type="Proteomes" id="UP000681722">
    <property type="component" value="Unassembled WGS sequence"/>
</dbReference>
<evidence type="ECO:0000313" key="3">
    <source>
        <dbReference type="EMBL" id="CAF4248433.1"/>
    </source>
</evidence>
<accession>A0A815IHF8</accession>
<comment type="caution">
    <text evidence="2">The sequence shown here is derived from an EMBL/GenBank/DDBJ whole genome shotgun (WGS) entry which is preliminary data.</text>
</comment>
<name>A0A815IHF8_9BILA</name>
<feature type="compositionally biased region" description="Acidic residues" evidence="1">
    <location>
        <begin position="28"/>
        <end position="53"/>
    </location>
</feature>
<feature type="region of interest" description="Disordered" evidence="1">
    <location>
        <begin position="1"/>
        <end position="53"/>
    </location>
</feature>
<keyword evidence="4" id="KW-1185">Reference proteome</keyword>
<dbReference type="AlphaFoldDB" id="A0A815IHF8"/>
<sequence length="300" mass="34196">MNPSNTHYNLQQQHASTVDLLSPSQNDIYDEQNFDEQQNDSSGDDTDDDDDDDLQELFNVLDVNREKKLYSSSSLSIYNACMEIVRLSHDLNLNKCQIKCLLAGLHILLLNDNILPRTVPAKENVVRPNCGIKVTTYNAEQLKFSIRVQYATFDLPALAQKCNIIQFNGYYACSDCTIQGVAIDRQIFYPYSPVQSPRKTDHDYLTLSTQNLPAARAMGIKEPTPLTKLLLFSDQAAKDYTHLVCSGHFKTLVTYWERILLPGVFDQSSNYLLSVVLPHSFAYQSMPLVQYGQWKTKMFR</sequence>
<reference evidence="2" key="1">
    <citation type="submission" date="2021-02" db="EMBL/GenBank/DDBJ databases">
        <authorList>
            <person name="Nowell W R."/>
        </authorList>
    </citation>
    <scope>NUCLEOTIDE SEQUENCE</scope>
</reference>
<organism evidence="2 4">
    <name type="scientific">Didymodactylos carnosus</name>
    <dbReference type="NCBI Taxonomy" id="1234261"/>
    <lineage>
        <taxon>Eukaryota</taxon>
        <taxon>Metazoa</taxon>
        <taxon>Spiralia</taxon>
        <taxon>Gnathifera</taxon>
        <taxon>Rotifera</taxon>
        <taxon>Eurotatoria</taxon>
        <taxon>Bdelloidea</taxon>
        <taxon>Philodinida</taxon>
        <taxon>Philodinidae</taxon>
        <taxon>Didymodactylos</taxon>
    </lineage>
</organism>
<dbReference type="EMBL" id="CAJOBC010072832">
    <property type="protein sequence ID" value="CAF4248433.1"/>
    <property type="molecule type" value="Genomic_DNA"/>
</dbReference>
<evidence type="ECO:0000256" key="1">
    <source>
        <dbReference type="SAM" id="MobiDB-lite"/>
    </source>
</evidence>
<dbReference type="EMBL" id="CAJNOQ010015669">
    <property type="protein sequence ID" value="CAF1366086.1"/>
    <property type="molecule type" value="Genomic_DNA"/>
</dbReference>
<evidence type="ECO:0000313" key="4">
    <source>
        <dbReference type="Proteomes" id="UP000663829"/>
    </source>
</evidence>
<evidence type="ECO:0000313" key="2">
    <source>
        <dbReference type="EMBL" id="CAF1366086.1"/>
    </source>
</evidence>